<evidence type="ECO:0000256" key="6">
    <source>
        <dbReference type="ARBA" id="ARBA00023014"/>
    </source>
</evidence>
<gene>
    <name evidence="9" type="ORF">J5O05_14430</name>
</gene>
<dbReference type="SFLD" id="SFLDG01387">
    <property type="entry name" value="BtrN-like_SPASM_domain_contain"/>
    <property type="match status" value="1"/>
</dbReference>
<dbReference type="RefSeq" id="WP_208842685.1">
    <property type="nucleotide sequence ID" value="NZ_CP072133.1"/>
</dbReference>
<evidence type="ECO:0000313" key="10">
    <source>
        <dbReference type="Proteomes" id="UP000664904"/>
    </source>
</evidence>
<name>A0A975DFX2_9GAMM</name>
<dbReference type="CDD" id="cd01335">
    <property type="entry name" value="Radical_SAM"/>
    <property type="match status" value="1"/>
</dbReference>
<dbReference type="PANTHER" id="PTHR11228:SF7">
    <property type="entry name" value="PQQA PEPTIDE CYCLASE"/>
    <property type="match status" value="1"/>
</dbReference>
<evidence type="ECO:0000256" key="2">
    <source>
        <dbReference type="ARBA" id="ARBA00022485"/>
    </source>
</evidence>
<keyword evidence="2" id="KW-0004">4Fe-4S</keyword>
<dbReference type="GO" id="GO:0046872">
    <property type="term" value="F:metal ion binding"/>
    <property type="evidence" value="ECO:0007669"/>
    <property type="project" value="UniProtKB-KW"/>
</dbReference>
<feature type="domain" description="Radical SAM core" evidence="7">
    <location>
        <begin position="20"/>
        <end position="149"/>
    </location>
</feature>
<dbReference type="SFLD" id="SFLDS00029">
    <property type="entry name" value="Radical_SAM"/>
    <property type="match status" value="1"/>
</dbReference>
<feature type="domain" description="4Fe4S-binding SPASM" evidence="8">
    <location>
        <begin position="216"/>
        <end position="283"/>
    </location>
</feature>
<keyword evidence="6" id="KW-0411">Iron-sulfur</keyword>
<keyword evidence="4" id="KW-0479">Metal-binding</keyword>
<dbReference type="InterPro" id="IPR050377">
    <property type="entry name" value="Radical_SAM_PqqE_MftC-like"/>
</dbReference>
<sequence>MSNNRIQVTELPPRILLDLYTDCNLKCPMCVVHGDPDSPQLKGMLKKSMTLANAKKILDEAMAAKPAIGPTLWSEPLMSKDILIHLKSMKMRDMNISMNTNGLLMNKKMAQAMIDIGVDSITFSVDAMTPEVLEKVRGISNLEKIKNNIFQLMALRGEKSFPRIGVSFTKQPANQHQEQAFVEYWVKEVEFVRIGQLFENGAFPDIHVDKSKRKPCPELYSTMAIHTDGDVSICCLDGFKDHIVGNVLQDGVAGVWNGAELNKIRSYHEQGQWDKVPFCQSCDRWSSSDYVEEIKDGLLIRKSNEYTFYNDLEKMENWRKNCRHEAKS</sequence>
<dbReference type="InterPro" id="IPR023885">
    <property type="entry name" value="4Fe4S-binding_SPASM_dom"/>
</dbReference>
<evidence type="ECO:0000259" key="8">
    <source>
        <dbReference type="Pfam" id="PF13186"/>
    </source>
</evidence>
<evidence type="ECO:0000256" key="5">
    <source>
        <dbReference type="ARBA" id="ARBA00023004"/>
    </source>
</evidence>
<dbReference type="InterPro" id="IPR007197">
    <property type="entry name" value="rSAM"/>
</dbReference>
<comment type="cofactor">
    <cofactor evidence="1">
        <name>[4Fe-4S] cluster</name>
        <dbReference type="ChEBI" id="CHEBI:49883"/>
    </cofactor>
</comment>
<dbReference type="InterPro" id="IPR013785">
    <property type="entry name" value="Aldolase_TIM"/>
</dbReference>
<dbReference type="CDD" id="cd21109">
    <property type="entry name" value="SPASM"/>
    <property type="match status" value="1"/>
</dbReference>
<organism evidence="9 10">
    <name type="scientific">Pseudoalteromonas xiamenensis</name>
    <dbReference type="NCBI Taxonomy" id="882626"/>
    <lineage>
        <taxon>Bacteria</taxon>
        <taxon>Pseudomonadati</taxon>
        <taxon>Pseudomonadota</taxon>
        <taxon>Gammaproteobacteria</taxon>
        <taxon>Alteromonadales</taxon>
        <taxon>Pseudoalteromonadaceae</taxon>
        <taxon>Pseudoalteromonas</taxon>
    </lineage>
</organism>
<keyword evidence="5" id="KW-0408">Iron</keyword>
<dbReference type="Pfam" id="PF13186">
    <property type="entry name" value="SPASM"/>
    <property type="match status" value="1"/>
</dbReference>
<evidence type="ECO:0000256" key="3">
    <source>
        <dbReference type="ARBA" id="ARBA00022691"/>
    </source>
</evidence>
<dbReference type="AlphaFoldDB" id="A0A975DFX2"/>
<dbReference type="SUPFAM" id="SSF102114">
    <property type="entry name" value="Radical SAM enzymes"/>
    <property type="match status" value="1"/>
</dbReference>
<proteinExistence type="predicted"/>
<dbReference type="GO" id="GO:0003824">
    <property type="term" value="F:catalytic activity"/>
    <property type="evidence" value="ECO:0007669"/>
    <property type="project" value="InterPro"/>
</dbReference>
<dbReference type="InterPro" id="IPR034391">
    <property type="entry name" value="AdoMet-like_SPASM_containing"/>
</dbReference>
<dbReference type="KEGG" id="pxi:J5O05_14430"/>
<dbReference type="Proteomes" id="UP000664904">
    <property type="component" value="Chromosome"/>
</dbReference>
<keyword evidence="3" id="KW-0949">S-adenosyl-L-methionine</keyword>
<dbReference type="Gene3D" id="3.20.20.70">
    <property type="entry name" value="Aldolase class I"/>
    <property type="match status" value="1"/>
</dbReference>
<evidence type="ECO:0000259" key="7">
    <source>
        <dbReference type="Pfam" id="PF04055"/>
    </source>
</evidence>
<dbReference type="Pfam" id="PF04055">
    <property type="entry name" value="Radical_SAM"/>
    <property type="match status" value="1"/>
</dbReference>
<reference evidence="9" key="1">
    <citation type="submission" date="2021-03" db="EMBL/GenBank/DDBJ databases">
        <title>Complete Genome of Pseudoalteromonas xiamenensis STKMTI.2, a new potential marine bacterium producing anti-Vibrio compounds.</title>
        <authorList>
            <person name="Handayani D.P."/>
            <person name="Isnansetyo A."/>
            <person name="Istiqomah I."/>
            <person name="Jumina J."/>
        </authorList>
    </citation>
    <scope>NUCLEOTIDE SEQUENCE</scope>
    <source>
        <strain evidence="9">STKMTI.2</strain>
    </source>
</reference>
<protein>
    <submittedName>
        <fullName evidence="9">Radical SAM protein</fullName>
    </submittedName>
</protein>
<evidence type="ECO:0000256" key="4">
    <source>
        <dbReference type="ARBA" id="ARBA00022723"/>
    </source>
</evidence>
<dbReference type="GO" id="GO:0051536">
    <property type="term" value="F:iron-sulfur cluster binding"/>
    <property type="evidence" value="ECO:0007669"/>
    <property type="project" value="UniProtKB-KW"/>
</dbReference>
<dbReference type="EMBL" id="CP072133">
    <property type="protein sequence ID" value="QTH71043.1"/>
    <property type="molecule type" value="Genomic_DNA"/>
</dbReference>
<accession>A0A975DFX2</accession>
<dbReference type="InterPro" id="IPR058240">
    <property type="entry name" value="rSAM_sf"/>
</dbReference>
<evidence type="ECO:0000313" key="9">
    <source>
        <dbReference type="EMBL" id="QTH71043.1"/>
    </source>
</evidence>
<keyword evidence="10" id="KW-1185">Reference proteome</keyword>
<dbReference type="SFLD" id="SFLDG01067">
    <property type="entry name" value="SPASM/twitch_domain_containing"/>
    <property type="match status" value="1"/>
</dbReference>
<evidence type="ECO:0000256" key="1">
    <source>
        <dbReference type="ARBA" id="ARBA00001966"/>
    </source>
</evidence>
<dbReference type="PANTHER" id="PTHR11228">
    <property type="entry name" value="RADICAL SAM DOMAIN PROTEIN"/>
    <property type="match status" value="1"/>
</dbReference>